<protein>
    <submittedName>
        <fullName evidence="1">Uncharacterized protein</fullName>
    </submittedName>
</protein>
<keyword evidence="2" id="KW-1185">Reference proteome</keyword>
<dbReference type="AlphaFoldDB" id="A0A160SZ84"/>
<dbReference type="Proteomes" id="UP000215027">
    <property type="component" value="Chromosome I"/>
</dbReference>
<reference evidence="1" key="1">
    <citation type="submission" date="2016-01" db="EMBL/GenBank/DDBJ databases">
        <authorList>
            <person name="Mcilroy J.S."/>
            <person name="Karst M S."/>
            <person name="Albertsen M."/>
        </authorList>
    </citation>
    <scope>NUCLEOTIDE SEQUENCE</scope>
    <source>
        <strain evidence="1">Cfx-K</strain>
    </source>
</reference>
<evidence type="ECO:0000313" key="1">
    <source>
        <dbReference type="EMBL" id="CUS02696.2"/>
    </source>
</evidence>
<dbReference type="EMBL" id="LN890655">
    <property type="protein sequence ID" value="CUS02696.2"/>
    <property type="molecule type" value="Genomic_DNA"/>
</dbReference>
<gene>
    <name evidence="1" type="ORF">CFX0092_A0818</name>
</gene>
<organism evidence="1 2">
    <name type="scientific">Candidatus Promineifilum breve</name>
    <dbReference type="NCBI Taxonomy" id="1806508"/>
    <lineage>
        <taxon>Bacteria</taxon>
        <taxon>Bacillati</taxon>
        <taxon>Chloroflexota</taxon>
        <taxon>Ardenticatenia</taxon>
        <taxon>Candidatus Promineifilales</taxon>
        <taxon>Candidatus Promineifilaceae</taxon>
        <taxon>Candidatus Promineifilum</taxon>
    </lineage>
</organism>
<proteinExistence type="predicted"/>
<evidence type="ECO:0000313" key="2">
    <source>
        <dbReference type="Proteomes" id="UP000215027"/>
    </source>
</evidence>
<accession>A0A160SZ84</accession>
<dbReference type="RefSeq" id="WP_095042278.1">
    <property type="nucleotide sequence ID" value="NZ_LN890655.1"/>
</dbReference>
<dbReference type="KEGG" id="pbf:CFX0092_A0818"/>
<name>A0A160SZ84_9CHLR</name>
<dbReference type="OrthoDB" id="165737at2"/>
<sequence length="61" mass="7075">MNNNHDVEPEVLSETEDYGFAVWRSMEEDGYMYHVELGGVTLHMAPEEWEEFVVLIRNASA</sequence>